<dbReference type="Gene3D" id="3.90.470.20">
    <property type="entry name" value="4'-phosphopantetheinyl transferase domain"/>
    <property type="match status" value="1"/>
</dbReference>
<evidence type="ECO:0000259" key="2">
    <source>
        <dbReference type="Pfam" id="PF01648"/>
    </source>
</evidence>
<dbReference type="InterPro" id="IPR008278">
    <property type="entry name" value="4-PPantetheinyl_Trfase_dom"/>
</dbReference>
<reference evidence="3" key="2">
    <citation type="journal article" date="2021" name="PeerJ">
        <title>Extensive microbial diversity within the chicken gut microbiome revealed by metagenomics and culture.</title>
        <authorList>
            <person name="Gilroy R."/>
            <person name="Ravi A."/>
            <person name="Getino M."/>
            <person name="Pursley I."/>
            <person name="Horton D.L."/>
            <person name="Alikhan N.F."/>
            <person name="Baker D."/>
            <person name="Gharbi K."/>
            <person name="Hall N."/>
            <person name="Watson M."/>
            <person name="Adriaenssens E.M."/>
            <person name="Foster-Nyarko E."/>
            <person name="Jarju S."/>
            <person name="Secka A."/>
            <person name="Antonio M."/>
            <person name="Oren A."/>
            <person name="Chaudhuri R.R."/>
            <person name="La Ragione R."/>
            <person name="Hildebrand F."/>
            <person name="Pallen M.J."/>
        </authorList>
    </citation>
    <scope>NUCLEOTIDE SEQUENCE</scope>
    <source>
        <strain evidence="3">ChiW25-3613</strain>
    </source>
</reference>
<dbReference type="GO" id="GO:0000287">
    <property type="term" value="F:magnesium ion binding"/>
    <property type="evidence" value="ECO:0007669"/>
    <property type="project" value="InterPro"/>
</dbReference>
<dbReference type="AlphaFoldDB" id="A0A9D1AHE1"/>
<comment type="caution">
    <text evidence="3">The sequence shown here is derived from an EMBL/GenBank/DDBJ whole genome shotgun (WGS) entry which is preliminary data.</text>
</comment>
<evidence type="ECO:0000313" key="3">
    <source>
        <dbReference type="EMBL" id="HIR39189.1"/>
    </source>
</evidence>
<dbReference type="InterPro" id="IPR037143">
    <property type="entry name" value="4-PPantetheinyl_Trfase_dom_sf"/>
</dbReference>
<proteinExistence type="predicted"/>
<feature type="domain" description="4'-phosphopantetheinyl transferase" evidence="2">
    <location>
        <begin position="64"/>
        <end position="127"/>
    </location>
</feature>
<dbReference type="EMBL" id="DVHB01000044">
    <property type="protein sequence ID" value="HIR39189.1"/>
    <property type="molecule type" value="Genomic_DNA"/>
</dbReference>
<sequence>MICLYFCPENKREETLDRLIESECGRPQKILRTQNGKPYVDGNGVQFSLSHSGGTCAIAVSENPVGVDTEAFRGKERGAVLASFCGKERAEITCERDFLMHWTAREAFVKYMGGTVWGYVKRLSFIGGRLYLDGETVKEQIVFHVTDRAVTALCAESAEYEIRKTL</sequence>
<keyword evidence="1 3" id="KW-0808">Transferase</keyword>
<dbReference type="SUPFAM" id="SSF56214">
    <property type="entry name" value="4'-phosphopantetheinyl transferase"/>
    <property type="match status" value="2"/>
</dbReference>
<dbReference type="Pfam" id="PF01648">
    <property type="entry name" value="ACPS"/>
    <property type="match status" value="1"/>
</dbReference>
<gene>
    <name evidence="3" type="ORF">IAB90_02290</name>
</gene>
<dbReference type="GO" id="GO:0008897">
    <property type="term" value="F:holo-[acyl-carrier-protein] synthase activity"/>
    <property type="evidence" value="ECO:0007669"/>
    <property type="project" value="InterPro"/>
</dbReference>
<protein>
    <submittedName>
        <fullName evidence="3">4'-phosphopantetheinyl transferase superfamily protein</fullName>
    </submittedName>
</protein>
<name>A0A9D1AHE1_9FIRM</name>
<dbReference type="Proteomes" id="UP000824179">
    <property type="component" value="Unassembled WGS sequence"/>
</dbReference>
<evidence type="ECO:0000313" key="4">
    <source>
        <dbReference type="Proteomes" id="UP000824179"/>
    </source>
</evidence>
<reference evidence="3" key="1">
    <citation type="submission" date="2020-10" db="EMBL/GenBank/DDBJ databases">
        <authorList>
            <person name="Gilroy R."/>
        </authorList>
    </citation>
    <scope>NUCLEOTIDE SEQUENCE</scope>
    <source>
        <strain evidence="3">ChiW25-3613</strain>
    </source>
</reference>
<organism evidence="3 4">
    <name type="scientific">Candidatus Coproplasma stercoripullorum</name>
    <dbReference type="NCBI Taxonomy" id="2840751"/>
    <lineage>
        <taxon>Bacteria</taxon>
        <taxon>Bacillati</taxon>
        <taxon>Bacillota</taxon>
        <taxon>Clostridia</taxon>
        <taxon>Eubacteriales</taxon>
        <taxon>Candidatus Coproplasma</taxon>
    </lineage>
</organism>
<accession>A0A9D1AHE1</accession>
<evidence type="ECO:0000256" key="1">
    <source>
        <dbReference type="ARBA" id="ARBA00022679"/>
    </source>
</evidence>